<evidence type="ECO:0000313" key="2">
    <source>
        <dbReference type="EMBL" id="KAK6540153.1"/>
    </source>
</evidence>
<name>A0AAV9XJZ6_9PEZI</name>
<dbReference type="AlphaFoldDB" id="A0AAV9XJZ6"/>
<sequence>MLLKVICSALLPLTNLSVISAWSFDLIRTGRPRFPRPTSVQTGIKACAPLPATSKSTIRVIGLRIYQPARITEIPTPLVNLEVDFIGFWSNIACDGLPKIIMHFYKDRETAQQFTEEDVRRIMQ</sequence>
<keyword evidence="1" id="KW-0732">Signal</keyword>
<proteinExistence type="predicted"/>
<reference evidence="2 3" key="1">
    <citation type="submission" date="2019-10" db="EMBL/GenBank/DDBJ databases">
        <authorList>
            <person name="Palmer J.M."/>
        </authorList>
    </citation>
    <scope>NUCLEOTIDE SEQUENCE [LARGE SCALE GENOMIC DNA]</scope>
    <source>
        <strain evidence="2 3">TWF694</strain>
    </source>
</reference>
<evidence type="ECO:0000256" key="1">
    <source>
        <dbReference type="SAM" id="SignalP"/>
    </source>
</evidence>
<organism evidence="2 3">
    <name type="scientific">Orbilia ellipsospora</name>
    <dbReference type="NCBI Taxonomy" id="2528407"/>
    <lineage>
        <taxon>Eukaryota</taxon>
        <taxon>Fungi</taxon>
        <taxon>Dikarya</taxon>
        <taxon>Ascomycota</taxon>
        <taxon>Pezizomycotina</taxon>
        <taxon>Orbiliomycetes</taxon>
        <taxon>Orbiliales</taxon>
        <taxon>Orbiliaceae</taxon>
        <taxon>Orbilia</taxon>
    </lineage>
</organism>
<feature type="signal peptide" evidence="1">
    <location>
        <begin position="1"/>
        <end position="21"/>
    </location>
</feature>
<evidence type="ECO:0000313" key="3">
    <source>
        <dbReference type="Proteomes" id="UP001365542"/>
    </source>
</evidence>
<accession>A0AAV9XJZ6</accession>
<dbReference type="Proteomes" id="UP001365542">
    <property type="component" value="Unassembled WGS sequence"/>
</dbReference>
<comment type="caution">
    <text evidence="2">The sequence shown here is derived from an EMBL/GenBank/DDBJ whole genome shotgun (WGS) entry which is preliminary data.</text>
</comment>
<feature type="chain" id="PRO_5043900470" evidence="1">
    <location>
        <begin position="22"/>
        <end position="124"/>
    </location>
</feature>
<dbReference type="EMBL" id="JAVHJO010000005">
    <property type="protein sequence ID" value="KAK6540153.1"/>
    <property type="molecule type" value="Genomic_DNA"/>
</dbReference>
<keyword evidence="3" id="KW-1185">Reference proteome</keyword>
<gene>
    <name evidence="2" type="ORF">TWF694_008974</name>
</gene>
<protein>
    <submittedName>
        <fullName evidence="2">Uncharacterized protein</fullName>
    </submittedName>
</protein>